<feature type="transmembrane region" description="Helical" evidence="1">
    <location>
        <begin position="215"/>
        <end position="235"/>
    </location>
</feature>
<feature type="transmembrane region" description="Helical" evidence="1">
    <location>
        <begin position="191"/>
        <end position="208"/>
    </location>
</feature>
<evidence type="ECO:0000313" key="2">
    <source>
        <dbReference type="EMBL" id="KKQ98132.1"/>
    </source>
</evidence>
<evidence type="ECO:0000256" key="1">
    <source>
        <dbReference type="SAM" id="Phobius"/>
    </source>
</evidence>
<dbReference type="AlphaFoldDB" id="A0A0G0M4C8"/>
<reference evidence="2 3" key="1">
    <citation type="journal article" date="2015" name="Nature">
        <title>rRNA introns, odd ribosomes, and small enigmatic genomes across a large radiation of phyla.</title>
        <authorList>
            <person name="Brown C.T."/>
            <person name="Hug L.A."/>
            <person name="Thomas B.C."/>
            <person name="Sharon I."/>
            <person name="Castelle C.J."/>
            <person name="Singh A."/>
            <person name="Wilkins M.J."/>
            <person name="Williams K.H."/>
            <person name="Banfield J.F."/>
        </authorList>
    </citation>
    <scope>NUCLEOTIDE SEQUENCE [LARGE SCALE GENOMIC DNA]</scope>
</reference>
<evidence type="ECO:0000313" key="3">
    <source>
        <dbReference type="Proteomes" id="UP000034325"/>
    </source>
</evidence>
<dbReference type="Proteomes" id="UP000034325">
    <property type="component" value="Unassembled WGS sequence"/>
</dbReference>
<comment type="caution">
    <text evidence="2">The sequence shown here is derived from an EMBL/GenBank/DDBJ whole genome shotgun (WGS) entry which is preliminary data.</text>
</comment>
<name>A0A0G0M4C8_9BACT</name>
<accession>A0A0G0M4C8</accession>
<feature type="transmembrane region" description="Helical" evidence="1">
    <location>
        <begin position="77"/>
        <end position="96"/>
    </location>
</feature>
<gene>
    <name evidence="2" type="ORF">UT23_C0005G0055</name>
</gene>
<sequence>MDTVSILLKIVLNNFNYIFPVVFLYLLICFVGFSYFISFVKNKSWMLSLSGGMILGQLILIIFLGILSHFLKGKNGILIIFLAYLLSGIYLFAKNIRLIPKIENKMKLNNVVVTIISLTILGFLLFLVGTNEYGGDVIAYWGFATSFARGNYPIHSPWQPDLLSVHHKGTFMVEGVIDVLTKSNISLIHTFQSYFVIAAGIFFLWGLVRHFLKKDILSIIPALFTYISFGAFFIPLPNLLRQYITPEVERVTSRLPLFVDAKIRLGGASVLPDLIYINHRAAAQAGTFLIIGLIVLGLRIKERYKALIVSVLSIAVISSDESFLPVLGTIAVGWLILLLKRAQNNDRKVILRYFVFAGLIFTFLFFIVDSALRDSLFVSISETSRFRIVYLKNDIITRMNEMRSVVLKVNEGDGYFWYLADARVLIIVGIVLSVIEGSVLSYMLLFAILGSVAATLFLDHTLYPQNYARFLHQIYLFSGLLISYNLLSILYRKRTYLKYFASASILFFIIPSIIFSLRYLYFQAKKPDYPNLYGGRPTTSVLSWMDKNIRDERVFFVEGYLRGLLHSPYNLQAIQNFGFMVPVSPAYIKVHTPDFGVEAFDIIMTLNPTPIKKLKLDLIYIGSDQVKYYPEERINQLSNKNYFDVLYEDEEGKLYKIKDKYREEISDVPRGLSDIASVLPRESSVYVDYPPNIVAALRAAVLLLLKDYPHVYTHWMGGAFNYIETEIKTTTPEDGDKYDYLVLAELTDPYSVCDCRIVNKIWSSTGLVLYEVKENSI</sequence>
<feature type="transmembrane region" description="Helical" evidence="1">
    <location>
        <begin position="349"/>
        <end position="368"/>
    </location>
</feature>
<feature type="transmembrane region" description="Helical" evidence="1">
    <location>
        <begin position="49"/>
        <end position="71"/>
    </location>
</feature>
<proteinExistence type="predicted"/>
<organism evidence="2 3">
    <name type="scientific">Candidatus Woesebacteria bacterium GW2011_GWA1_39_12</name>
    <dbReference type="NCBI Taxonomy" id="1618549"/>
    <lineage>
        <taxon>Bacteria</taxon>
        <taxon>Candidatus Woeseibacteriota</taxon>
    </lineage>
</organism>
<feature type="transmembrane region" description="Helical" evidence="1">
    <location>
        <begin position="415"/>
        <end position="432"/>
    </location>
</feature>
<protein>
    <submittedName>
        <fullName evidence="2">Uncharacterized protein</fullName>
    </submittedName>
</protein>
<feature type="transmembrane region" description="Helical" evidence="1">
    <location>
        <begin position="108"/>
        <end position="128"/>
    </location>
</feature>
<dbReference type="EMBL" id="LBWA01000005">
    <property type="protein sequence ID" value="KKQ98132.1"/>
    <property type="molecule type" value="Genomic_DNA"/>
</dbReference>
<feature type="transmembrane region" description="Helical" evidence="1">
    <location>
        <begin position="17"/>
        <end position="37"/>
    </location>
</feature>
<keyword evidence="1" id="KW-0472">Membrane</keyword>
<keyword evidence="1" id="KW-1133">Transmembrane helix</keyword>
<feature type="transmembrane region" description="Helical" evidence="1">
    <location>
        <begin position="499"/>
        <end position="521"/>
    </location>
</feature>
<keyword evidence="1" id="KW-0812">Transmembrane</keyword>
<feature type="transmembrane region" description="Helical" evidence="1">
    <location>
        <begin position="282"/>
        <end position="300"/>
    </location>
</feature>
<feature type="transmembrane region" description="Helical" evidence="1">
    <location>
        <begin position="439"/>
        <end position="458"/>
    </location>
</feature>
<feature type="transmembrane region" description="Helical" evidence="1">
    <location>
        <begin position="470"/>
        <end position="487"/>
    </location>
</feature>